<reference evidence="1 2" key="1">
    <citation type="submission" date="2019-05" db="EMBL/GenBank/DDBJ databases">
        <title>Another draft genome of Portunus trituberculatus and its Hox gene families provides insights of decapod evolution.</title>
        <authorList>
            <person name="Jeong J.-H."/>
            <person name="Song I."/>
            <person name="Kim S."/>
            <person name="Choi T."/>
            <person name="Kim D."/>
            <person name="Ryu S."/>
            <person name="Kim W."/>
        </authorList>
    </citation>
    <scope>NUCLEOTIDE SEQUENCE [LARGE SCALE GENOMIC DNA]</scope>
    <source>
        <tissue evidence="1">Muscle</tissue>
    </source>
</reference>
<dbReference type="EMBL" id="VSRR010001048">
    <property type="protein sequence ID" value="MPC22065.1"/>
    <property type="molecule type" value="Genomic_DNA"/>
</dbReference>
<protein>
    <submittedName>
        <fullName evidence="1">Uncharacterized protein</fullName>
    </submittedName>
</protein>
<evidence type="ECO:0000313" key="1">
    <source>
        <dbReference type="EMBL" id="MPC22065.1"/>
    </source>
</evidence>
<dbReference type="Proteomes" id="UP000324222">
    <property type="component" value="Unassembled WGS sequence"/>
</dbReference>
<comment type="caution">
    <text evidence="1">The sequence shown here is derived from an EMBL/GenBank/DDBJ whole genome shotgun (WGS) entry which is preliminary data.</text>
</comment>
<name>A0A5B7DLK4_PORTR</name>
<keyword evidence="2" id="KW-1185">Reference proteome</keyword>
<accession>A0A5B7DLK4</accession>
<gene>
    <name evidence="1" type="ORF">E2C01_015072</name>
</gene>
<organism evidence="1 2">
    <name type="scientific">Portunus trituberculatus</name>
    <name type="common">Swimming crab</name>
    <name type="synonym">Neptunus trituberculatus</name>
    <dbReference type="NCBI Taxonomy" id="210409"/>
    <lineage>
        <taxon>Eukaryota</taxon>
        <taxon>Metazoa</taxon>
        <taxon>Ecdysozoa</taxon>
        <taxon>Arthropoda</taxon>
        <taxon>Crustacea</taxon>
        <taxon>Multicrustacea</taxon>
        <taxon>Malacostraca</taxon>
        <taxon>Eumalacostraca</taxon>
        <taxon>Eucarida</taxon>
        <taxon>Decapoda</taxon>
        <taxon>Pleocyemata</taxon>
        <taxon>Brachyura</taxon>
        <taxon>Eubrachyura</taxon>
        <taxon>Portunoidea</taxon>
        <taxon>Portunidae</taxon>
        <taxon>Portuninae</taxon>
        <taxon>Portunus</taxon>
    </lineage>
</organism>
<evidence type="ECO:0000313" key="2">
    <source>
        <dbReference type="Proteomes" id="UP000324222"/>
    </source>
</evidence>
<proteinExistence type="predicted"/>
<sequence>MFFYVPRVLSRSGEGAYRCQHRAGCGCLAHHSIRIVIWLSTVLGTQFSYLWRPAAGGGEAEGSEASVTRATTLRPPCYRPLSFPCFRNICVAGFWVSLINNRGLVRLAARDTPGRCFHATCQRDGLNAALTPTPPWLYQQCVFSAIMKGVTAPTQWK</sequence>
<dbReference type="AlphaFoldDB" id="A0A5B7DLK4"/>